<protein>
    <submittedName>
        <fullName evidence="1">Uncharacterized protein</fullName>
    </submittedName>
</protein>
<dbReference type="EMBL" id="CP104013">
    <property type="protein sequence ID" value="UYP47616.1"/>
    <property type="molecule type" value="Genomic_DNA"/>
</dbReference>
<name>A0ABY6HW52_9ARCH</name>
<gene>
    <name evidence="1" type="ORF">NEF87_003901</name>
</gene>
<accession>A0ABY6HW52</accession>
<organism evidence="1 2">
    <name type="scientific">Candidatus Lokiarchaeum ossiferum</name>
    <dbReference type="NCBI Taxonomy" id="2951803"/>
    <lineage>
        <taxon>Archaea</taxon>
        <taxon>Promethearchaeati</taxon>
        <taxon>Promethearchaeota</taxon>
        <taxon>Promethearchaeia</taxon>
        <taxon>Promethearchaeales</taxon>
        <taxon>Promethearchaeaceae</taxon>
        <taxon>Candidatus Lokiarchaeum</taxon>
    </lineage>
</organism>
<dbReference type="Proteomes" id="UP001208689">
    <property type="component" value="Chromosome"/>
</dbReference>
<keyword evidence="2" id="KW-1185">Reference proteome</keyword>
<proteinExistence type="predicted"/>
<reference evidence="1" key="1">
    <citation type="submission" date="2022-09" db="EMBL/GenBank/DDBJ databases">
        <title>Actin cytoskeleton and complex cell architecture in an #Asgard archaeon.</title>
        <authorList>
            <person name="Ponce Toledo R.I."/>
            <person name="Schleper C."/>
            <person name="Rodrigues Oliveira T."/>
            <person name="Wollweber F."/>
            <person name="Xu J."/>
            <person name="Rittmann S."/>
            <person name="Klingl A."/>
            <person name="Pilhofer M."/>
        </authorList>
    </citation>
    <scope>NUCLEOTIDE SEQUENCE</scope>
    <source>
        <strain evidence="1">B-35</strain>
    </source>
</reference>
<evidence type="ECO:0000313" key="2">
    <source>
        <dbReference type="Proteomes" id="UP001208689"/>
    </source>
</evidence>
<evidence type="ECO:0000313" key="1">
    <source>
        <dbReference type="EMBL" id="UYP47616.1"/>
    </source>
</evidence>
<sequence length="191" mass="22225">MTQIPTLKTEFFSAQNMVHLKQKAFQAFIILTTPHCVFYYKDLSTSQQNNKDSDLQNFQDIFFTIHEGTFFITNALGAEEYQDFLEQQQKNCEVIKKPSLNLENSSPEELIRHIGDSLFQKSREHAKFPQKAKKEKNIEGLPAEILSKRQEIDQLLKQLDDPCIDQSQEDKLVKKIDTLKAEIHHLLRSKS</sequence>